<feature type="region of interest" description="Disordered" evidence="1">
    <location>
        <begin position="264"/>
        <end position="286"/>
    </location>
</feature>
<dbReference type="EMBL" id="BMAU01021355">
    <property type="protein sequence ID" value="GFY20322.1"/>
    <property type="molecule type" value="Genomic_DNA"/>
</dbReference>
<organism evidence="2 3">
    <name type="scientific">Trichonephila clavipes</name>
    <name type="common">Golden silk orbweaver</name>
    <name type="synonym">Nephila clavipes</name>
    <dbReference type="NCBI Taxonomy" id="2585209"/>
    <lineage>
        <taxon>Eukaryota</taxon>
        <taxon>Metazoa</taxon>
        <taxon>Ecdysozoa</taxon>
        <taxon>Arthropoda</taxon>
        <taxon>Chelicerata</taxon>
        <taxon>Arachnida</taxon>
        <taxon>Araneae</taxon>
        <taxon>Araneomorphae</taxon>
        <taxon>Entelegynae</taxon>
        <taxon>Araneoidea</taxon>
        <taxon>Nephilidae</taxon>
        <taxon>Trichonephila</taxon>
    </lineage>
</organism>
<keyword evidence="3" id="KW-1185">Reference proteome</keyword>
<sequence>MNCGYRSKVFGRMLSGRVVQKIVRIHLQITELVSGGPREHMRETSPAVLMAEATIPVTTLSKKENGMDDLRVVYVKVKGEQEMANAVMDTGAQMPVVRPDVVEGQSIDNRGSVQVTSAFGEHEMGEVKDSNMELNDLRHGVVPVSKNLVNDMLICSSDFEGLIENSQMIRNPAKLREPSKEEGIISSTDSKSVCSQEVITNLRPETYTQSLLNVPNGDLVAVKINTSNVQTNGHGIKESKREVVLTCGFKKGILYSTRRGCPHHGSLHQKMKKNTTSVRSYPNSAGDGKTPYEEGLVFFHLKLLQGNSRDARGHQLEDTLQGSISLDLQCLRPEASLVLIYRPNVEVMKGRVDLAQPVKITPDLWCGSTIHYHSILFGEK</sequence>
<feature type="compositionally biased region" description="Basic residues" evidence="1">
    <location>
        <begin position="264"/>
        <end position="273"/>
    </location>
</feature>
<name>A0A8X6T337_TRICX</name>
<gene>
    <name evidence="2" type="ORF">TNCV_209541</name>
</gene>
<comment type="caution">
    <text evidence="2">The sequence shown here is derived from an EMBL/GenBank/DDBJ whole genome shotgun (WGS) entry which is preliminary data.</text>
</comment>
<dbReference type="Proteomes" id="UP000887159">
    <property type="component" value="Unassembled WGS sequence"/>
</dbReference>
<accession>A0A8X6T337</accession>
<dbReference type="AlphaFoldDB" id="A0A8X6T337"/>
<proteinExistence type="predicted"/>
<feature type="compositionally biased region" description="Polar residues" evidence="1">
    <location>
        <begin position="274"/>
        <end position="283"/>
    </location>
</feature>
<evidence type="ECO:0000313" key="2">
    <source>
        <dbReference type="EMBL" id="GFY20322.1"/>
    </source>
</evidence>
<reference evidence="2" key="1">
    <citation type="submission" date="2020-08" db="EMBL/GenBank/DDBJ databases">
        <title>Multicomponent nature underlies the extraordinary mechanical properties of spider dragline silk.</title>
        <authorList>
            <person name="Kono N."/>
            <person name="Nakamura H."/>
            <person name="Mori M."/>
            <person name="Yoshida Y."/>
            <person name="Ohtoshi R."/>
            <person name="Malay A.D."/>
            <person name="Moran D.A.P."/>
            <person name="Tomita M."/>
            <person name="Numata K."/>
            <person name="Arakawa K."/>
        </authorList>
    </citation>
    <scope>NUCLEOTIDE SEQUENCE</scope>
</reference>
<evidence type="ECO:0000313" key="3">
    <source>
        <dbReference type="Proteomes" id="UP000887159"/>
    </source>
</evidence>
<protein>
    <submittedName>
        <fullName evidence="2">Uncharacterized protein</fullName>
    </submittedName>
</protein>
<evidence type="ECO:0000256" key="1">
    <source>
        <dbReference type="SAM" id="MobiDB-lite"/>
    </source>
</evidence>